<sequence length="668" mass="74871">MASTSPSIPQLFTELDKFAKDGNYAKAQKIANKILQEKPDDKEAFHCKVICLIHQSCFREAVDVIKSAPNKGIDIELRFEKAYCLYRLNKTQEALDILNAIAEPTQAEKELKAQMLYRLEDYRTCLDLYKDLIKNSQDEYGDEREANLAAVIAAASQWGGLQMEVPGLREDTYELCYNAACLSLGQNDVETAQQKLKRAEELCQKSLEDDPDIGEEEIESEMGVVRTQLAYAYQLQGRNDDAQKLYNQVLKSKPDDLALAAVASNNIITLNRDRDVFDSKKKVKSMTADGLEHKSTASQQQTMAFNRCLLLFHTNQLEACRNLISTLETKYPESDFPCLMRASLLHREKHSDKAIELLKNYADSHDDTATNVKLTLVQLYLAQGNIPTACTTLRSIKDLAYKPGVVSALVTMYSHLGDVTSAVGVLDGAVEHAQKNKEFMRQSEVLSLMRENVAYKLQHGKAKEAVDMLEKLHKEDPRDVKTLAQLIKAYSRLNPQKAEHYSEKLKPLDTEAQSTSINVEELEMSLSTMGSRYSRARMKQEGGDTEMADLTKESFVKRRKKKRKRGKLPKNYNSEVDPDPERWIPKRERTYYKGKRQKKGASVGKGTQGAAAPSDASSSPKTHGSPKPASPPGTPSAAGNTANVVPPRQQQPQAAKKKQRTKKKKGGW</sequence>
<reference evidence="17" key="1">
    <citation type="journal article" date="2017" name="bioRxiv">
        <title>Comparative analysis of the genomes of Stylophora pistillata and Acropora digitifera provides evidence for extensive differences between species of corals.</title>
        <authorList>
            <person name="Voolstra C.R."/>
            <person name="Li Y."/>
            <person name="Liew Y.J."/>
            <person name="Baumgarten S."/>
            <person name="Zoccola D."/>
            <person name="Flot J.-F."/>
            <person name="Tambutte S."/>
            <person name="Allemand D."/>
            <person name="Aranda M."/>
        </authorList>
    </citation>
    <scope>NUCLEOTIDE SEQUENCE [LARGE SCALE GENOMIC DNA]</scope>
</reference>
<dbReference type="GO" id="GO:0008312">
    <property type="term" value="F:7S RNA binding"/>
    <property type="evidence" value="ECO:0007669"/>
    <property type="project" value="InterPro"/>
</dbReference>
<dbReference type="InterPro" id="IPR031545">
    <property type="entry name" value="SRP72_TPR-like"/>
</dbReference>
<dbReference type="Gene3D" id="1.25.40.10">
    <property type="entry name" value="Tetratricopeptide repeat domain"/>
    <property type="match status" value="4"/>
</dbReference>
<comment type="similarity">
    <text evidence="3 11">Belongs to the SRP72 family.</text>
</comment>
<gene>
    <name evidence="16" type="primary">SRP72</name>
    <name evidence="16" type="ORF">AWC38_SpisGene9651</name>
</gene>
<dbReference type="FunFam" id="1.25.40.10:FF:000062">
    <property type="entry name" value="Signal recognition particle subunit SRP72"/>
    <property type="match status" value="1"/>
</dbReference>
<dbReference type="Pfam" id="PF07721">
    <property type="entry name" value="TPR_4"/>
    <property type="match status" value="1"/>
</dbReference>
<evidence type="ECO:0000256" key="2">
    <source>
        <dbReference type="ARBA" id="ARBA00004496"/>
    </source>
</evidence>
<keyword evidence="13" id="KW-0175">Coiled coil</keyword>
<dbReference type="GO" id="GO:0005786">
    <property type="term" value="C:signal recognition particle, endoplasmic reticulum targeting"/>
    <property type="evidence" value="ECO:0007669"/>
    <property type="project" value="UniProtKB-UniRule"/>
</dbReference>
<keyword evidence="7 12" id="KW-0802">TPR repeat</keyword>
<keyword evidence="17" id="KW-1185">Reference proteome</keyword>
<dbReference type="SUPFAM" id="SSF48452">
    <property type="entry name" value="TPR-like"/>
    <property type="match status" value="2"/>
</dbReference>
<dbReference type="FunFam" id="1.25.40.10:FF:000191">
    <property type="entry name" value="Signal recognition particle subunit SRP72"/>
    <property type="match status" value="1"/>
</dbReference>
<dbReference type="Proteomes" id="UP000225706">
    <property type="component" value="Unassembled WGS sequence"/>
</dbReference>
<dbReference type="AlphaFoldDB" id="A0A2B4SB94"/>
<evidence type="ECO:0000256" key="6">
    <source>
        <dbReference type="ARBA" id="ARBA00022737"/>
    </source>
</evidence>
<dbReference type="SMART" id="SM00028">
    <property type="entry name" value="TPR"/>
    <property type="match status" value="2"/>
</dbReference>
<evidence type="ECO:0000313" key="17">
    <source>
        <dbReference type="Proteomes" id="UP000225706"/>
    </source>
</evidence>
<evidence type="ECO:0000256" key="11">
    <source>
        <dbReference type="PIRNR" id="PIRNR038922"/>
    </source>
</evidence>
<feature type="compositionally biased region" description="Basic and acidic residues" evidence="14">
    <location>
        <begin position="579"/>
        <end position="591"/>
    </location>
</feature>
<dbReference type="GO" id="GO:0042802">
    <property type="term" value="F:identical protein binding"/>
    <property type="evidence" value="ECO:0007669"/>
    <property type="project" value="InterPro"/>
</dbReference>
<evidence type="ECO:0000256" key="13">
    <source>
        <dbReference type="SAM" id="Coils"/>
    </source>
</evidence>
<organism evidence="16 17">
    <name type="scientific">Stylophora pistillata</name>
    <name type="common">Smooth cauliflower coral</name>
    <dbReference type="NCBI Taxonomy" id="50429"/>
    <lineage>
        <taxon>Eukaryota</taxon>
        <taxon>Metazoa</taxon>
        <taxon>Cnidaria</taxon>
        <taxon>Anthozoa</taxon>
        <taxon>Hexacorallia</taxon>
        <taxon>Scleractinia</taxon>
        <taxon>Astrocoeniina</taxon>
        <taxon>Pocilloporidae</taxon>
        <taxon>Stylophora</taxon>
    </lineage>
</organism>
<dbReference type="InterPro" id="IPR013699">
    <property type="entry name" value="Signal_recog_part_SRP72_RNA-bd"/>
</dbReference>
<dbReference type="InterPro" id="IPR026270">
    <property type="entry name" value="SRP72"/>
</dbReference>
<feature type="compositionally biased region" description="Low complexity" evidence="14">
    <location>
        <begin position="610"/>
        <end position="620"/>
    </location>
</feature>
<feature type="repeat" description="TPR" evidence="12">
    <location>
        <begin position="223"/>
        <end position="256"/>
    </location>
</feature>
<evidence type="ECO:0000256" key="14">
    <source>
        <dbReference type="SAM" id="MobiDB-lite"/>
    </source>
</evidence>
<evidence type="ECO:0000256" key="4">
    <source>
        <dbReference type="ARBA" id="ARBA00018350"/>
    </source>
</evidence>
<feature type="compositionally biased region" description="Basic residues" evidence="14">
    <location>
        <begin position="557"/>
        <end position="568"/>
    </location>
</feature>
<accession>A0A2B4SB94</accession>
<keyword evidence="9 11" id="KW-0733">Signal recognition particle</keyword>
<evidence type="ECO:0000256" key="12">
    <source>
        <dbReference type="PROSITE-ProRule" id="PRU00339"/>
    </source>
</evidence>
<comment type="function">
    <text evidence="11">Component of the signal recognition particle (SRP) complex, a ribonucleoprotein complex that mediates the cotranslational targeting of secretory and membrane proteins to the endoplasmic reticulum (ER).</text>
</comment>
<feature type="domain" description="Signal recognition particle SRP72 subunit RNA-binding" evidence="15">
    <location>
        <begin position="543"/>
        <end position="593"/>
    </location>
</feature>
<keyword evidence="10 11" id="KW-0687">Ribonucleoprotein</keyword>
<dbReference type="STRING" id="50429.A0A2B4SB94"/>
<dbReference type="PIRSF" id="PIRSF038922">
    <property type="entry name" value="SRP72"/>
    <property type="match status" value="1"/>
</dbReference>
<evidence type="ECO:0000256" key="8">
    <source>
        <dbReference type="ARBA" id="ARBA00022824"/>
    </source>
</evidence>
<evidence type="ECO:0000256" key="7">
    <source>
        <dbReference type="ARBA" id="ARBA00022803"/>
    </source>
</evidence>
<evidence type="ECO:0000256" key="9">
    <source>
        <dbReference type="ARBA" id="ARBA00023135"/>
    </source>
</evidence>
<dbReference type="PANTHER" id="PTHR14094:SF9">
    <property type="entry name" value="SIGNAL RECOGNITION PARTICLE SUBUNIT SRP72"/>
    <property type="match status" value="1"/>
</dbReference>
<comment type="subcellular location">
    <subcellularLocation>
        <location evidence="2 11">Cytoplasm</location>
    </subcellularLocation>
    <subcellularLocation>
        <location evidence="1">Endoplasmic reticulum</location>
    </subcellularLocation>
</comment>
<dbReference type="PROSITE" id="PS50005">
    <property type="entry name" value="TPR"/>
    <property type="match status" value="1"/>
</dbReference>
<dbReference type="EMBL" id="LSMT01000144">
    <property type="protein sequence ID" value="PFX25725.1"/>
    <property type="molecule type" value="Genomic_DNA"/>
</dbReference>
<keyword evidence="8" id="KW-0256">Endoplasmic reticulum</keyword>
<dbReference type="InterPro" id="IPR011717">
    <property type="entry name" value="TPR-4"/>
</dbReference>
<name>A0A2B4SB94_STYPI</name>
<feature type="coiled-coil region" evidence="13">
    <location>
        <begin position="182"/>
        <end position="209"/>
    </location>
</feature>
<evidence type="ECO:0000256" key="10">
    <source>
        <dbReference type="ARBA" id="ARBA00023274"/>
    </source>
</evidence>
<dbReference type="InterPro" id="IPR019734">
    <property type="entry name" value="TPR_rpt"/>
</dbReference>
<dbReference type="Pfam" id="PF08492">
    <property type="entry name" value="SRP72"/>
    <property type="match status" value="1"/>
</dbReference>
<dbReference type="PANTHER" id="PTHR14094">
    <property type="entry name" value="SIGNAL RECOGNITION PARTICLE 72"/>
    <property type="match status" value="1"/>
</dbReference>
<protein>
    <recommendedName>
        <fullName evidence="4 11">Signal recognition particle subunit SRP72</fullName>
    </recommendedName>
</protein>
<evidence type="ECO:0000256" key="5">
    <source>
        <dbReference type="ARBA" id="ARBA00022490"/>
    </source>
</evidence>
<evidence type="ECO:0000313" key="16">
    <source>
        <dbReference type="EMBL" id="PFX25725.1"/>
    </source>
</evidence>
<dbReference type="Pfam" id="PF17004">
    <property type="entry name" value="SRP_TPR_like"/>
    <property type="match status" value="1"/>
</dbReference>
<dbReference type="OrthoDB" id="5421607at2759"/>
<dbReference type="Pfam" id="PF14559">
    <property type="entry name" value="TPR_19"/>
    <property type="match status" value="1"/>
</dbReference>
<dbReference type="InterPro" id="IPR011990">
    <property type="entry name" value="TPR-like_helical_dom_sf"/>
</dbReference>
<comment type="caution">
    <text evidence="16">The sequence shown here is derived from an EMBL/GenBank/DDBJ whole genome shotgun (WGS) entry which is preliminary data.</text>
</comment>
<proteinExistence type="inferred from homology"/>
<evidence type="ECO:0000256" key="1">
    <source>
        <dbReference type="ARBA" id="ARBA00004240"/>
    </source>
</evidence>
<dbReference type="GO" id="GO:0005783">
    <property type="term" value="C:endoplasmic reticulum"/>
    <property type="evidence" value="ECO:0007669"/>
    <property type="project" value="UniProtKB-SubCell"/>
</dbReference>
<dbReference type="GO" id="GO:0006614">
    <property type="term" value="P:SRP-dependent cotranslational protein targeting to membrane"/>
    <property type="evidence" value="ECO:0007669"/>
    <property type="project" value="UniProtKB-UniRule"/>
</dbReference>
<feature type="compositionally biased region" description="Basic residues" evidence="14">
    <location>
        <begin position="655"/>
        <end position="668"/>
    </location>
</feature>
<evidence type="ECO:0000256" key="3">
    <source>
        <dbReference type="ARBA" id="ARBA00007676"/>
    </source>
</evidence>
<keyword evidence="6" id="KW-0677">Repeat</keyword>
<feature type="region of interest" description="Disordered" evidence="14">
    <location>
        <begin position="530"/>
        <end position="668"/>
    </location>
</feature>
<keyword evidence="5 11" id="KW-0963">Cytoplasm</keyword>
<dbReference type="GO" id="GO:0043022">
    <property type="term" value="F:ribosome binding"/>
    <property type="evidence" value="ECO:0007669"/>
    <property type="project" value="TreeGrafter"/>
</dbReference>
<evidence type="ECO:0000259" key="15">
    <source>
        <dbReference type="Pfam" id="PF08492"/>
    </source>
</evidence>